<dbReference type="PROSITE" id="PS51832">
    <property type="entry name" value="HD_GYP"/>
    <property type="match status" value="1"/>
</dbReference>
<dbReference type="Proteomes" id="UP000603865">
    <property type="component" value="Unassembled WGS sequence"/>
</dbReference>
<dbReference type="SMART" id="SM00471">
    <property type="entry name" value="HDc"/>
    <property type="match status" value="1"/>
</dbReference>
<dbReference type="InterPro" id="IPR003607">
    <property type="entry name" value="HD/PDEase_dom"/>
</dbReference>
<dbReference type="CDD" id="cd00077">
    <property type="entry name" value="HDc"/>
    <property type="match status" value="1"/>
</dbReference>
<feature type="domain" description="HD-GYP" evidence="1">
    <location>
        <begin position="176"/>
        <end position="370"/>
    </location>
</feature>
<evidence type="ECO:0000259" key="1">
    <source>
        <dbReference type="PROSITE" id="PS51832"/>
    </source>
</evidence>
<dbReference type="PANTHER" id="PTHR45228:SF8">
    <property type="entry name" value="TWO-COMPONENT RESPONSE REGULATOR-RELATED"/>
    <property type="match status" value="1"/>
</dbReference>
<accession>A0A918C912</accession>
<dbReference type="InterPro" id="IPR029016">
    <property type="entry name" value="GAF-like_dom_sf"/>
</dbReference>
<dbReference type="Pfam" id="PF13487">
    <property type="entry name" value="HD_5"/>
    <property type="match status" value="1"/>
</dbReference>
<keyword evidence="3" id="KW-1185">Reference proteome</keyword>
<dbReference type="PANTHER" id="PTHR45228">
    <property type="entry name" value="CYCLIC DI-GMP PHOSPHODIESTERASE TM_0186-RELATED"/>
    <property type="match status" value="1"/>
</dbReference>
<evidence type="ECO:0000313" key="2">
    <source>
        <dbReference type="EMBL" id="GGR10795.1"/>
    </source>
</evidence>
<organism evidence="2 3">
    <name type="scientific">Deinococcus ruber</name>
    <dbReference type="NCBI Taxonomy" id="1848197"/>
    <lineage>
        <taxon>Bacteria</taxon>
        <taxon>Thermotogati</taxon>
        <taxon>Deinococcota</taxon>
        <taxon>Deinococci</taxon>
        <taxon>Deinococcales</taxon>
        <taxon>Deinococcaceae</taxon>
        <taxon>Deinococcus</taxon>
    </lineage>
</organism>
<dbReference type="InterPro" id="IPR037522">
    <property type="entry name" value="HD_GYP_dom"/>
</dbReference>
<dbReference type="SUPFAM" id="SSF55781">
    <property type="entry name" value="GAF domain-like"/>
    <property type="match status" value="1"/>
</dbReference>
<evidence type="ECO:0000313" key="3">
    <source>
        <dbReference type="Proteomes" id="UP000603865"/>
    </source>
</evidence>
<dbReference type="AlphaFoldDB" id="A0A918C912"/>
<protein>
    <submittedName>
        <fullName evidence="2">Phosphohydrolase</fullName>
    </submittedName>
</protein>
<dbReference type="Gene3D" id="1.10.3210.10">
    <property type="entry name" value="Hypothetical protein af1432"/>
    <property type="match status" value="1"/>
</dbReference>
<dbReference type="SUPFAM" id="SSF109604">
    <property type="entry name" value="HD-domain/PDEase-like"/>
    <property type="match status" value="1"/>
</dbReference>
<proteinExistence type="predicted"/>
<dbReference type="Gene3D" id="3.30.450.40">
    <property type="match status" value="1"/>
</dbReference>
<dbReference type="EMBL" id="BMQL01000012">
    <property type="protein sequence ID" value="GGR10795.1"/>
    <property type="molecule type" value="Genomic_DNA"/>
</dbReference>
<gene>
    <name evidence="2" type="ORF">GCM10008957_24420</name>
</gene>
<sequence length="370" mass="39999">MHTLNDQRAFASESMIRLMRLALEAPDLGSAVSPTLQELVDRTAASGSAYFHSSNQVPTYHARAAAGALPEGPAMDAIMAHGLPADMPLMQALTQTRLPLFFDDTATVPEAAGFPALGVRSLAAAPVRHRNGSLIGAFLMHTFSPHAWSSDEAGLFTAVAETLAGLTARLAAEEDAVAAQESALRALGLGLEFKDHETLGHTDRVTDLALRLGRYLNLDARTLQALRWGSYLHDVGKLAVPDQVLLKPGQLDAAEWDIMRGHVREGSRFADALGFLPPSAHDVISGHHERWDGQGYPNRLAGVQIPLVARIFALCDVYDALTSNRPYKHAWTPEEAQAELAAQSGRHFDPDLCQAFLELLQHGSNDLQDS</sequence>
<reference evidence="2" key="2">
    <citation type="submission" date="2020-09" db="EMBL/GenBank/DDBJ databases">
        <authorList>
            <person name="Sun Q."/>
            <person name="Ohkuma M."/>
        </authorList>
    </citation>
    <scope>NUCLEOTIDE SEQUENCE</scope>
    <source>
        <strain evidence="2">JCM 31311</strain>
    </source>
</reference>
<dbReference type="Pfam" id="PF01590">
    <property type="entry name" value="GAF"/>
    <property type="match status" value="1"/>
</dbReference>
<name>A0A918C912_9DEIO</name>
<dbReference type="InterPro" id="IPR052020">
    <property type="entry name" value="Cyclic_di-GMP/3'3'-cGAMP_PDE"/>
</dbReference>
<reference evidence="2" key="1">
    <citation type="journal article" date="2014" name="Int. J. Syst. Evol. Microbiol.">
        <title>Complete genome sequence of Corynebacterium casei LMG S-19264T (=DSM 44701T), isolated from a smear-ripened cheese.</title>
        <authorList>
            <consortium name="US DOE Joint Genome Institute (JGI-PGF)"/>
            <person name="Walter F."/>
            <person name="Albersmeier A."/>
            <person name="Kalinowski J."/>
            <person name="Ruckert C."/>
        </authorList>
    </citation>
    <scope>NUCLEOTIDE SEQUENCE</scope>
    <source>
        <strain evidence="2">JCM 31311</strain>
    </source>
</reference>
<comment type="caution">
    <text evidence="2">The sequence shown here is derived from an EMBL/GenBank/DDBJ whole genome shotgun (WGS) entry which is preliminary data.</text>
</comment>
<dbReference type="InterPro" id="IPR003018">
    <property type="entry name" value="GAF"/>
</dbReference>